<name>X0SLR9_9ZZZZ</name>
<dbReference type="GO" id="GO:0004022">
    <property type="term" value="F:alcohol dehydrogenase (NAD+) activity"/>
    <property type="evidence" value="ECO:0007669"/>
    <property type="project" value="TreeGrafter"/>
</dbReference>
<dbReference type="PANTHER" id="PTHR11496">
    <property type="entry name" value="ALCOHOL DEHYDROGENASE"/>
    <property type="match status" value="1"/>
</dbReference>
<dbReference type="InterPro" id="IPR056798">
    <property type="entry name" value="ADH_Fe_C"/>
</dbReference>
<dbReference type="InterPro" id="IPR039697">
    <property type="entry name" value="Alcohol_dehydrogenase_Fe"/>
</dbReference>
<dbReference type="AlphaFoldDB" id="X0SLR9"/>
<keyword evidence="2" id="KW-0560">Oxidoreductase</keyword>
<reference evidence="5" key="1">
    <citation type="journal article" date="2014" name="Front. Microbiol.">
        <title>High frequency of phylogenetically diverse reductive dehalogenase-homologous genes in deep subseafloor sedimentary metagenomes.</title>
        <authorList>
            <person name="Kawai M."/>
            <person name="Futagami T."/>
            <person name="Toyoda A."/>
            <person name="Takaki Y."/>
            <person name="Nishi S."/>
            <person name="Hori S."/>
            <person name="Arai W."/>
            <person name="Tsubouchi T."/>
            <person name="Morono Y."/>
            <person name="Uchiyama I."/>
            <person name="Ito T."/>
            <person name="Fujiyama A."/>
            <person name="Inagaki F."/>
            <person name="Takami H."/>
        </authorList>
    </citation>
    <scope>NUCLEOTIDE SEQUENCE</scope>
    <source>
        <strain evidence="5">Expedition CK06-06</strain>
    </source>
</reference>
<dbReference type="PANTHER" id="PTHR11496:SF102">
    <property type="entry name" value="ALCOHOL DEHYDROGENASE 4"/>
    <property type="match status" value="1"/>
</dbReference>
<proteinExistence type="inferred from homology"/>
<dbReference type="FunFam" id="3.40.50.1970:FF:000003">
    <property type="entry name" value="Alcohol dehydrogenase, iron-containing"/>
    <property type="match status" value="1"/>
</dbReference>
<dbReference type="GO" id="GO:0046872">
    <property type="term" value="F:metal ion binding"/>
    <property type="evidence" value="ECO:0007669"/>
    <property type="project" value="InterPro"/>
</dbReference>
<dbReference type="EMBL" id="BARS01000355">
    <property type="protein sequence ID" value="GAF76071.1"/>
    <property type="molecule type" value="Genomic_DNA"/>
</dbReference>
<evidence type="ECO:0000256" key="2">
    <source>
        <dbReference type="ARBA" id="ARBA00023002"/>
    </source>
</evidence>
<evidence type="ECO:0000259" key="3">
    <source>
        <dbReference type="Pfam" id="PF00465"/>
    </source>
</evidence>
<comment type="caution">
    <text evidence="5">The sequence shown here is derived from an EMBL/GenBank/DDBJ whole genome shotgun (WGS) entry which is preliminary data.</text>
</comment>
<dbReference type="InterPro" id="IPR001670">
    <property type="entry name" value="ADH_Fe/GldA"/>
</dbReference>
<dbReference type="FunFam" id="1.20.1090.10:FF:000001">
    <property type="entry name" value="Aldehyde-alcohol dehydrogenase"/>
    <property type="match status" value="1"/>
</dbReference>
<organism evidence="5">
    <name type="scientific">marine sediment metagenome</name>
    <dbReference type="NCBI Taxonomy" id="412755"/>
    <lineage>
        <taxon>unclassified sequences</taxon>
        <taxon>metagenomes</taxon>
        <taxon>ecological metagenomes</taxon>
    </lineage>
</organism>
<dbReference type="Gene3D" id="1.20.1090.10">
    <property type="entry name" value="Dehydroquinate synthase-like - alpha domain"/>
    <property type="match status" value="1"/>
</dbReference>
<dbReference type="Gene3D" id="3.40.50.1970">
    <property type="match status" value="1"/>
</dbReference>
<dbReference type="CDD" id="cd08551">
    <property type="entry name" value="Fe-ADH"/>
    <property type="match status" value="1"/>
</dbReference>
<gene>
    <name evidence="5" type="ORF">S01H1_00911</name>
</gene>
<evidence type="ECO:0000256" key="1">
    <source>
        <dbReference type="ARBA" id="ARBA00007358"/>
    </source>
</evidence>
<dbReference type="SUPFAM" id="SSF56796">
    <property type="entry name" value="Dehydroquinate synthase-like"/>
    <property type="match status" value="1"/>
</dbReference>
<accession>X0SLR9</accession>
<feature type="domain" description="Alcohol dehydrogenase iron-type/glycerol dehydrogenase GldA" evidence="3">
    <location>
        <begin position="9"/>
        <end position="175"/>
    </location>
</feature>
<comment type="similarity">
    <text evidence="1">Belongs to the iron-containing alcohol dehydrogenase family.</text>
</comment>
<evidence type="ECO:0000259" key="4">
    <source>
        <dbReference type="Pfam" id="PF25137"/>
    </source>
</evidence>
<dbReference type="Pfam" id="PF25137">
    <property type="entry name" value="ADH_Fe_C"/>
    <property type="match status" value="1"/>
</dbReference>
<evidence type="ECO:0000313" key="5">
    <source>
        <dbReference type="EMBL" id="GAF76071.1"/>
    </source>
</evidence>
<sequence length="381" mass="39881">MRTVRLLQPKKIVFGRGCAGQCADDVSALGLRRVFIVTSPPIVGLVEPLAGALRKGGASVTIYSGIATEPEVSTFEGAMEAARQAEPDAVIGLGGGSAMDVAKLVAALHDGRQDVREVFGIGKLASRPLYLACLPTTAGTGSEVSPNAILLDETEELKKGIVSPHLVPDAAYVDPMLTVTMPPAVTAATGLDALTHCAEAYANRFAHPIVDLYALQGIRLIAANVLRAVEGGDDLEARTNMALGSLYGGFCLSPVNTAAVHALAYPLGGEFHVAHGVSNAVLLPHVLRFNLPAAPERYAEVALALGVRAGDSDLGTAQRGLDRLFELCRECGIPAGMSELGVPEAAIPRMAEAAMRVTRLLKNNLRELTVADAEAIYRSAY</sequence>
<protein>
    <submittedName>
        <fullName evidence="5">Uncharacterized protein</fullName>
    </submittedName>
</protein>
<feature type="domain" description="Fe-containing alcohol dehydrogenase-like C-terminal" evidence="4">
    <location>
        <begin position="186"/>
        <end position="381"/>
    </location>
</feature>
<dbReference type="Pfam" id="PF00465">
    <property type="entry name" value="Fe-ADH"/>
    <property type="match status" value="1"/>
</dbReference>